<dbReference type="Proteomes" id="UP000004506">
    <property type="component" value="Unassembled WGS sequence"/>
</dbReference>
<reference evidence="2" key="1">
    <citation type="submission" date="2008-04" db="EMBL/GenBank/DDBJ databases">
        <title>Draft genome sequence of Providencia stuartii (ATCC 25827).</title>
        <authorList>
            <person name="Sudarsanam P."/>
            <person name="Ley R."/>
            <person name="Guruge J."/>
            <person name="Turnbaugh P.J."/>
            <person name="Mahowald M."/>
            <person name="Liep D."/>
            <person name="Gordon J."/>
        </authorList>
    </citation>
    <scope>NUCLEOTIDE SEQUENCE [LARGE SCALE GENOMIC DNA]</scope>
    <source>
        <strain evidence="2">ATCC 25827</strain>
    </source>
</reference>
<dbReference type="AlphaFoldDB" id="A0AA86YK11"/>
<dbReference type="EMBL" id="ABJD02000101">
    <property type="protein sequence ID" value="EDU59620.1"/>
    <property type="molecule type" value="Genomic_DNA"/>
</dbReference>
<reference evidence="1 2" key="3">
    <citation type="submission" date="2008-05" db="EMBL/GenBank/DDBJ databases">
        <authorList>
            <person name="Fulton L."/>
            <person name="Clifton S."/>
            <person name="Fulton B."/>
            <person name="Xu J."/>
            <person name="Minx P."/>
            <person name="Pepin K.H."/>
            <person name="Johnson M."/>
            <person name="Thiruvilangam P."/>
            <person name="Bhonagiri V."/>
            <person name="Nash W.E."/>
            <person name="Mardis E.R."/>
            <person name="Wilson R.K."/>
        </authorList>
    </citation>
    <scope>NUCLEOTIDE SEQUENCE [LARGE SCALE GENOMIC DNA]</scope>
    <source>
        <strain evidence="1 2">ATCC 25827</strain>
    </source>
</reference>
<name>A0AA86YK11_PROST</name>
<organism evidence="1 2">
    <name type="scientific">Providencia stuartii ATCC 25827</name>
    <dbReference type="NCBI Taxonomy" id="471874"/>
    <lineage>
        <taxon>Bacteria</taxon>
        <taxon>Pseudomonadati</taxon>
        <taxon>Pseudomonadota</taxon>
        <taxon>Gammaproteobacteria</taxon>
        <taxon>Enterobacterales</taxon>
        <taxon>Morganellaceae</taxon>
        <taxon>Providencia</taxon>
    </lineage>
</organism>
<gene>
    <name evidence="1" type="ORF">PROSTU_02811</name>
</gene>
<accession>A0AA86YK11</accession>
<evidence type="ECO:0000313" key="2">
    <source>
        <dbReference type="Proteomes" id="UP000004506"/>
    </source>
</evidence>
<reference evidence="2" key="2">
    <citation type="submission" date="2008-04" db="EMBL/GenBank/DDBJ databases">
        <title>Draft genome sequence of Providencia stuartii(ATCC 25827).</title>
        <authorList>
            <person name="Sudarsanam P."/>
            <person name="Ley R."/>
            <person name="Guruge J."/>
            <person name="Turnbaugh P.J."/>
            <person name="Mahowald M."/>
            <person name="Liep D."/>
            <person name="Gordon J."/>
        </authorList>
    </citation>
    <scope>NUCLEOTIDE SEQUENCE [LARGE SCALE GENOMIC DNA]</scope>
    <source>
        <strain evidence="2">ATCC 25827</strain>
    </source>
</reference>
<comment type="caution">
    <text evidence="1">The sequence shown here is derived from an EMBL/GenBank/DDBJ whole genome shotgun (WGS) entry which is preliminary data.</text>
</comment>
<sequence>MTKTVYVTVIGNKKIAKRVRDLKCWAKNRRKMTRFSSRKF</sequence>
<protein>
    <submittedName>
        <fullName evidence="1">Uncharacterized protein</fullName>
    </submittedName>
</protein>
<evidence type="ECO:0000313" key="1">
    <source>
        <dbReference type="EMBL" id="EDU59620.1"/>
    </source>
</evidence>
<proteinExistence type="predicted"/>